<dbReference type="InterPro" id="IPR029000">
    <property type="entry name" value="Cyclophilin-like_dom_sf"/>
</dbReference>
<dbReference type="SUPFAM" id="SSF50891">
    <property type="entry name" value="Cyclophilin-like"/>
    <property type="match status" value="2"/>
</dbReference>
<dbReference type="Gene3D" id="2.40.100.10">
    <property type="entry name" value="Cyclophilin-like"/>
    <property type="match status" value="2"/>
</dbReference>
<dbReference type="EC" id="5.2.1.8" evidence="1"/>
<name>A0A1T5AJA5_9BACT</name>
<evidence type="ECO:0000313" key="6">
    <source>
        <dbReference type="Proteomes" id="UP000191055"/>
    </source>
</evidence>
<dbReference type="Pfam" id="PF00160">
    <property type="entry name" value="Pro_isomerase"/>
    <property type="match status" value="2"/>
</dbReference>
<keyword evidence="3 5" id="KW-0413">Isomerase</keyword>
<accession>A0A1T5AJA5</accession>
<dbReference type="Proteomes" id="UP000191055">
    <property type="component" value="Unassembled WGS sequence"/>
</dbReference>
<dbReference type="EMBL" id="FUYV01000001">
    <property type="protein sequence ID" value="SKB34683.1"/>
    <property type="molecule type" value="Genomic_DNA"/>
</dbReference>
<dbReference type="STRING" id="889453.SAMN03080601_00279"/>
<dbReference type="InterPro" id="IPR044666">
    <property type="entry name" value="Cyclophilin_A-like"/>
</dbReference>
<dbReference type="KEGG" id="asx:CDL62_05795"/>
<dbReference type="CDD" id="cd00317">
    <property type="entry name" value="cyclophilin"/>
    <property type="match status" value="1"/>
</dbReference>
<evidence type="ECO:0000256" key="1">
    <source>
        <dbReference type="ARBA" id="ARBA00013194"/>
    </source>
</evidence>
<evidence type="ECO:0000256" key="2">
    <source>
        <dbReference type="ARBA" id="ARBA00023110"/>
    </source>
</evidence>
<keyword evidence="2" id="KW-0697">Rotamase</keyword>
<dbReference type="AlphaFoldDB" id="A0A1T5AJA5"/>
<organism evidence="5 6">
    <name type="scientific">Alkalitalea saponilacus</name>
    <dbReference type="NCBI Taxonomy" id="889453"/>
    <lineage>
        <taxon>Bacteria</taxon>
        <taxon>Pseudomonadati</taxon>
        <taxon>Bacteroidota</taxon>
        <taxon>Bacteroidia</taxon>
        <taxon>Marinilabiliales</taxon>
        <taxon>Marinilabiliaceae</taxon>
        <taxon>Alkalitalea</taxon>
    </lineage>
</organism>
<keyword evidence="6" id="KW-1185">Reference proteome</keyword>
<reference evidence="5 6" key="1">
    <citation type="submission" date="2017-02" db="EMBL/GenBank/DDBJ databases">
        <authorList>
            <person name="Peterson S.W."/>
        </authorList>
    </citation>
    <scope>NUCLEOTIDE SEQUENCE [LARGE SCALE GENOMIC DNA]</scope>
    <source>
        <strain evidence="5 6">DSM 24412</strain>
    </source>
</reference>
<gene>
    <name evidence="5" type="ORF">SAMN03080601_00279</name>
</gene>
<feature type="domain" description="PPIase cyclophilin-type" evidence="4">
    <location>
        <begin position="40"/>
        <end position="273"/>
    </location>
</feature>
<evidence type="ECO:0000256" key="3">
    <source>
        <dbReference type="ARBA" id="ARBA00023235"/>
    </source>
</evidence>
<dbReference type="PANTHER" id="PTHR45625">
    <property type="entry name" value="PEPTIDYL-PROLYL CIS-TRANS ISOMERASE-RELATED"/>
    <property type="match status" value="1"/>
</dbReference>
<proteinExistence type="predicted"/>
<evidence type="ECO:0000259" key="4">
    <source>
        <dbReference type="PROSITE" id="PS50072"/>
    </source>
</evidence>
<sequence length="277" mass="32219">MGQTHNNSNILKTWLVISIIILITSHVNSQNEPVHHVLIETNMGNMKIKLYNDTPNHRDNFLNLVSQKHFDGTLFYRVIENFVIQGGSSDSRNAAPGRRIGYGSSTKIISSEFVPDRFHKKGALCAPRQPEDVNHFRMSDVSQFYIVHGRVFTHEELDMLERRVNNPIRRKLREKYYDPHKEELDRLREENPRGFNELLREIRSNIDIEFNLSDHLIYTEKQREIYTTIGGLPDLDGDYTVFGEVIEGLDVIEKIAKLATDDHDRPIQDVRITIKKL</sequence>
<dbReference type="OrthoDB" id="9807797at2"/>
<dbReference type="GO" id="GO:0003755">
    <property type="term" value="F:peptidyl-prolyl cis-trans isomerase activity"/>
    <property type="evidence" value="ECO:0007669"/>
    <property type="project" value="UniProtKB-KW"/>
</dbReference>
<dbReference type="RefSeq" id="WP_079556056.1">
    <property type="nucleotide sequence ID" value="NZ_CP021904.1"/>
</dbReference>
<evidence type="ECO:0000313" key="5">
    <source>
        <dbReference type="EMBL" id="SKB34683.1"/>
    </source>
</evidence>
<dbReference type="PROSITE" id="PS50072">
    <property type="entry name" value="CSA_PPIASE_2"/>
    <property type="match status" value="1"/>
</dbReference>
<dbReference type="InterPro" id="IPR002130">
    <property type="entry name" value="Cyclophilin-type_PPIase_dom"/>
</dbReference>
<dbReference type="PANTHER" id="PTHR45625:SF4">
    <property type="entry name" value="PEPTIDYLPROLYL ISOMERASE DOMAIN AND WD REPEAT-CONTAINING PROTEIN 1"/>
    <property type="match status" value="1"/>
</dbReference>
<protein>
    <recommendedName>
        <fullName evidence="1">peptidylprolyl isomerase</fullName>
        <ecNumber evidence="1">5.2.1.8</ecNumber>
    </recommendedName>
</protein>